<evidence type="ECO:0000313" key="2">
    <source>
        <dbReference type="EMBL" id="UQC86493.1"/>
    </source>
</evidence>
<proteinExistence type="predicted"/>
<sequence length="86" mass="9566">MLTQTLLLLVLRVARSSLSKVTKGGKKVGDARQQTTLVGNVPLSTPPFAFGSWIPNRTYFPVGRQKFDLCLNRSCCLAGCIWRKRV</sequence>
<reference evidence="2" key="1">
    <citation type="journal article" date="2021" name="Mol. Plant Microbe Interact.">
        <title>Complete Genome Sequence of the Plant-Pathogenic Fungus Colletotrichum lupini.</title>
        <authorList>
            <person name="Baroncelli R."/>
            <person name="Pensec F."/>
            <person name="Da Lio D."/>
            <person name="Boufleur T."/>
            <person name="Vicente I."/>
            <person name="Sarrocco S."/>
            <person name="Picot A."/>
            <person name="Baraldi E."/>
            <person name="Sukno S."/>
            <person name="Thon M."/>
            <person name="Le Floch G."/>
        </authorList>
    </citation>
    <scope>NUCLEOTIDE SEQUENCE</scope>
    <source>
        <strain evidence="2">IMI 504893</strain>
    </source>
</reference>
<feature type="signal peptide" evidence="1">
    <location>
        <begin position="1"/>
        <end position="16"/>
    </location>
</feature>
<evidence type="ECO:0000313" key="3">
    <source>
        <dbReference type="Proteomes" id="UP000830671"/>
    </source>
</evidence>
<dbReference type="EMBL" id="CP019478">
    <property type="protein sequence ID" value="UQC86493.1"/>
    <property type="molecule type" value="Genomic_DNA"/>
</dbReference>
<keyword evidence="1" id="KW-0732">Signal</keyword>
<dbReference type="GeneID" id="73345969"/>
<dbReference type="Proteomes" id="UP000830671">
    <property type="component" value="Chromosome 6"/>
</dbReference>
<dbReference type="RefSeq" id="XP_049148104.1">
    <property type="nucleotide sequence ID" value="XM_049290959.1"/>
</dbReference>
<dbReference type="AlphaFoldDB" id="A0A9Q8T0A0"/>
<feature type="chain" id="PRO_5040142751" description="Secreted protein" evidence="1">
    <location>
        <begin position="17"/>
        <end position="86"/>
    </location>
</feature>
<organism evidence="2 3">
    <name type="scientific">Colletotrichum lupini</name>
    <dbReference type="NCBI Taxonomy" id="145971"/>
    <lineage>
        <taxon>Eukaryota</taxon>
        <taxon>Fungi</taxon>
        <taxon>Dikarya</taxon>
        <taxon>Ascomycota</taxon>
        <taxon>Pezizomycotina</taxon>
        <taxon>Sordariomycetes</taxon>
        <taxon>Hypocreomycetidae</taxon>
        <taxon>Glomerellales</taxon>
        <taxon>Glomerellaceae</taxon>
        <taxon>Colletotrichum</taxon>
        <taxon>Colletotrichum acutatum species complex</taxon>
    </lineage>
</organism>
<evidence type="ECO:0008006" key="4">
    <source>
        <dbReference type="Google" id="ProtNLM"/>
    </source>
</evidence>
<name>A0A9Q8T0A0_9PEZI</name>
<gene>
    <name evidence="2" type="ORF">CLUP02_11994</name>
</gene>
<accession>A0A9Q8T0A0</accession>
<protein>
    <recommendedName>
        <fullName evidence="4">Secreted protein</fullName>
    </recommendedName>
</protein>
<evidence type="ECO:0000256" key="1">
    <source>
        <dbReference type="SAM" id="SignalP"/>
    </source>
</evidence>
<keyword evidence="3" id="KW-1185">Reference proteome</keyword>
<dbReference type="KEGG" id="clup:CLUP02_11994"/>